<evidence type="ECO:0000313" key="1">
    <source>
        <dbReference type="EMBL" id="OCU00133.1"/>
    </source>
</evidence>
<dbReference type="AlphaFoldDB" id="A0A974DYJ0"/>
<accession>A0A974DYJ0</accession>
<gene>
    <name evidence="1" type="ORF">XELAEV_18005919mg</name>
</gene>
<name>A0A974DYJ0_XENLA</name>
<sequence>MPNQSSRLSWRRTCNKDTFGGCLALWATHPGSCNPKDVLFGESAIIIISVLCKKPSRQCKVRNHERYPNNFKSKIDH</sequence>
<organism evidence="1 2">
    <name type="scientific">Xenopus laevis</name>
    <name type="common">African clawed frog</name>
    <dbReference type="NCBI Taxonomy" id="8355"/>
    <lineage>
        <taxon>Eukaryota</taxon>
        <taxon>Metazoa</taxon>
        <taxon>Chordata</taxon>
        <taxon>Craniata</taxon>
        <taxon>Vertebrata</taxon>
        <taxon>Euteleostomi</taxon>
        <taxon>Amphibia</taxon>
        <taxon>Batrachia</taxon>
        <taxon>Anura</taxon>
        <taxon>Pipoidea</taxon>
        <taxon>Pipidae</taxon>
        <taxon>Xenopodinae</taxon>
        <taxon>Xenopus</taxon>
        <taxon>Xenopus</taxon>
    </lineage>
</organism>
<evidence type="ECO:0000313" key="2">
    <source>
        <dbReference type="Proteomes" id="UP000694892"/>
    </source>
</evidence>
<reference evidence="2" key="1">
    <citation type="journal article" date="2016" name="Nature">
        <title>Genome evolution in the allotetraploid frog Xenopus laevis.</title>
        <authorList>
            <person name="Session A.M."/>
            <person name="Uno Y."/>
            <person name="Kwon T."/>
            <person name="Chapman J.A."/>
            <person name="Toyoda A."/>
            <person name="Takahashi S."/>
            <person name="Fukui A."/>
            <person name="Hikosaka A."/>
            <person name="Suzuki A."/>
            <person name="Kondo M."/>
            <person name="van Heeringen S.J."/>
            <person name="Quigley I."/>
            <person name="Heinz S."/>
            <person name="Ogino H."/>
            <person name="Ochi H."/>
            <person name="Hellsten U."/>
            <person name="Lyons J.B."/>
            <person name="Simakov O."/>
            <person name="Putnam N."/>
            <person name="Stites J."/>
            <person name="Kuroki Y."/>
            <person name="Tanaka T."/>
            <person name="Michiue T."/>
            <person name="Watanabe M."/>
            <person name="Bogdanovic O."/>
            <person name="Lister R."/>
            <person name="Georgiou G."/>
            <person name="Paranjpe S.S."/>
            <person name="van Kruijsbergen I."/>
            <person name="Shu S."/>
            <person name="Carlson J."/>
            <person name="Kinoshita T."/>
            <person name="Ohta Y."/>
            <person name="Mawaribuchi S."/>
            <person name="Jenkins J."/>
            <person name="Grimwood J."/>
            <person name="Schmutz J."/>
            <person name="Mitros T."/>
            <person name="Mozaffari S.V."/>
            <person name="Suzuki Y."/>
            <person name="Haramoto Y."/>
            <person name="Yamamoto T.S."/>
            <person name="Takagi C."/>
            <person name="Heald R."/>
            <person name="Miller K."/>
            <person name="Haudenschild C."/>
            <person name="Kitzman J."/>
            <person name="Nakayama T."/>
            <person name="Izutsu Y."/>
            <person name="Robert J."/>
            <person name="Fortriede J."/>
            <person name="Burns K."/>
            <person name="Lotay V."/>
            <person name="Karimi K."/>
            <person name="Yasuoka Y."/>
            <person name="Dichmann D.S."/>
            <person name="Flajnik M.F."/>
            <person name="Houston D.W."/>
            <person name="Shendure J."/>
            <person name="DuPasquier L."/>
            <person name="Vize P.D."/>
            <person name="Zorn A.M."/>
            <person name="Ito M."/>
            <person name="Marcotte E.M."/>
            <person name="Wallingford J.B."/>
            <person name="Ito Y."/>
            <person name="Asashima M."/>
            <person name="Ueno N."/>
            <person name="Matsuda Y."/>
            <person name="Veenstra G.J."/>
            <person name="Fujiyama A."/>
            <person name="Harland R.M."/>
            <person name="Taira M."/>
            <person name="Rokhsar D.S."/>
        </authorList>
    </citation>
    <scope>NUCLEOTIDE SEQUENCE [LARGE SCALE GENOMIC DNA]</scope>
    <source>
        <strain evidence="2">J</strain>
    </source>
</reference>
<dbReference type="Proteomes" id="UP000694892">
    <property type="component" value="Chromosome 1L"/>
</dbReference>
<protein>
    <submittedName>
        <fullName evidence="1">Uncharacterized protein</fullName>
    </submittedName>
</protein>
<proteinExistence type="predicted"/>
<dbReference type="EMBL" id="CM004466">
    <property type="protein sequence ID" value="OCU00133.1"/>
    <property type="molecule type" value="Genomic_DNA"/>
</dbReference>